<dbReference type="EMBL" id="BANR01000003">
    <property type="protein sequence ID" value="GAC47234.1"/>
    <property type="molecule type" value="Genomic_DNA"/>
</dbReference>
<dbReference type="AlphaFoldDB" id="L7KF27"/>
<accession>L7KF27</accession>
<organism evidence="2 3">
    <name type="scientific">Gordonia aichiensis NBRC 108223</name>
    <dbReference type="NCBI Taxonomy" id="1220583"/>
    <lineage>
        <taxon>Bacteria</taxon>
        <taxon>Bacillati</taxon>
        <taxon>Actinomycetota</taxon>
        <taxon>Actinomycetes</taxon>
        <taxon>Mycobacteriales</taxon>
        <taxon>Gordoniaceae</taxon>
        <taxon>Gordonia</taxon>
    </lineage>
</organism>
<reference evidence="2 3" key="1">
    <citation type="submission" date="2012-12" db="EMBL/GenBank/DDBJ databases">
        <title>Whole genome shotgun sequence of Gordonia aichiensis NBRC 108223.</title>
        <authorList>
            <person name="Isaki-Nakamura S."/>
            <person name="Hosoyama A."/>
            <person name="Tsuchikane K."/>
            <person name="Ando Y."/>
            <person name="Baba S."/>
            <person name="Ohji S."/>
            <person name="Hamada M."/>
            <person name="Tamura T."/>
            <person name="Yamazoe A."/>
            <person name="Yamazaki S."/>
            <person name="Fujita N."/>
        </authorList>
    </citation>
    <scope>NUCLEOTIDE SEQUENCE [LARGE SCALE GENOMIC DNA]</scope>
    <source>
        <strain evidence="2 3">NBRC 108223</strain>
    </source>
</reference>
<dbReference type="NCBIfam" id="TIGR03967">
    <property type="entry name" value="mycofact_MftB"/>
    <property type="match status" value="1"/>
</dbReference>
<dbReference type="RefSeq" id="WP_005170140.1">
    <property type="nucleotide sequence ID" value="NZ_BANR01000003.1"/>
</dbReference>
<proteinExistence type="predicted"/>
<gene>
    <name evidence="2" type="ORF">GOACH_03_02520</name>
</gene>
<evidence type="ECO:0000313" key="3">
    <source>
        <dbReference type="Proteomes" id="UP000010988"/>
    </source>
</evidence>
<evidence type="ECO:0000313" key="2">
    <source>
        <dbReference type="EMBL" id="GAC47234.1"/>
    </source>
</evidence>
<evidence type="ECO:0008006" key="4">
    <source>
        <dbReference type="Google" id="ProtNLM"/>
    </source>
</evidence>
<dbReference type="Proteomes" id="UP000010988">
    <property type="component" value="Unassembled WGS sequence"/>
</dbReference>
<feature type="region of interest" description="Disordered" evidence="1">
    <location>
        <begin position="1"/>
        <end position="47"/>
    </location>
</feature>
<feature type="compositionally biased region" description="Low complexity" evidence="1">
    <location>
        <begin position="25"/>
        <end position="46"/>
    </location>
</feature>
<keyword evidence="3" id="KW-1185">Reference proteome</keyword>
<dbReference type="eggNOG" id="COG0535">
    <property type="taxonomic scope" value="Bacteria"/>
</dbReference>
<name>L7KF27_9ACTN</name>
<dbReference type="STRING" id="1220583.GOACH_03_02520"/>
<sequence>MSAPTSLPVTGGRDAATGDPVASQTAPASSTDTASATGSGPATDSSSIREAFDSTQAWQLNPKVALRPEPFGALLYHFGTRKLSFLKNLTVVGIVESLRDHDSADDALAAAGIDTAQRPLYVQALDALAASEMICRRAA</sequence>
<dbReference type="Pfam" id="PF26520">
    <property type="entry name" value="MftB_chaperone"/>
    <property type="match status" value="1"/>
</dbReference>
<evidence type="ECO:0000256" key="1">
    <source>
        <dbReference type="SAM" id="MobiDB-lite"/>
    </source>
</evidence>
<dbReference type="InterPro" id="IPR023850">
    <property type="entry name" value="MftB"/>
</dbReference>
<dbReference type="OrthoDB" id="3784885at2"/>
<protein>
    <recommendedName>
        <fullName evidence="4">Mycofactocin system protein MftB</fullName>
    </recommendedName>
</protein>
<comment type="caution">
    <text evidence="2">The sequence shown here is derived from an EMBL/GenBank/DDBJ whole genome shotgun (WGS) entry which is preliminary data.</text>
</comment>